<reference evidence="16 17" key="1">
    <citation type="submission" date="2018-08" db="EMBL/GenBank/DDBJ databases">
        <title>Aphanomyces genome sequencing and annotation.</title>
        <authorList>
            <person name="Minardi D."/>
            <person name="Oidtmann B."/>
            <person name="Van Der Giezen M."/>
            <person name="Studholme D.J."/>
        </authorList>
    </citation>
    <scope>NUCLEOTIDE SEQUENCE [LARGE SCALE GENOMIC DNA]</scope>
    <source>
        <strain evidence="16 17">Si</strain>
    </source>
</reference>
<keyword evidence="4" id="KW-1003">Cell membrane</keyword>
<comment type="caution">
    <text evidence="16">The sequence shown here is derived from an EMBL/GenBank/DDBJ whole genome shotgun (WGS) entry which is preliminary data.</text>
</comment>
<keyword evidence="14" id="KW-0732">Signal</keyword>
<evidence type="ECO:0000256" key="2">
    <source>
        <dbReference type="ARBA" id="ARBA00004236"/>
    </source>
</evidence>
<name>A0A418BWT6_APHAT</name>
<proteinExistence type="predicted"/>
<dbReference type="Proteomes" id="UP000283543">
    <property type="component" value="Unassembled WGS sequence"/>
</dbReference>
<protein>
    <recommendedName>
        <fullName evidence="3">glucan endo-1,3-beta-D-glucosidase</fullName>
        <ecNumber evidence="3">3.2.1.39</ecNumber>
    </recommendedName>
    <alternativeName>
        <fullName evidence="13">Endo-1,3-beta-glucanase btgC</fullName>
    </alternativeName>
    <alternativeName>
        <fullName evidence="12">Laminarinase btgC</fullName>
    </alternativeName>
</protein>
<dbReference type="Gene3D" id="3.20.20.80">
    <property type="entry name" value="Glycosidases"/>
    <property type="match status" value="1"/>
</dbReference>
<dbReference type="PANTHER" id="PTHR16631">
    <property type="entry name" value="GLUCAN 1,3-BETA-GLUCOSIDASE"/>
    <property type="match status" value="1"/>
</dbReference>
<sequence>MKVLSSLAIAAAFAASSVAAFDAKFYGINYDFRTYRWGGCKDSNTIDKDFDILNNVTNNVRIYGTDLECTKSVIEAAGKKGLKVWLGLWSEVGTDKVFDSFSLQYQALKNLMSHIDLINNDNILGIQVSSEALYRYYVLGPGSDRRGIDTIVGYLRTVQSYLRDHGLTFPVVISDNMDMYTKFPELYDEVDVVAVNQFSFRESKTAEEGAHFTFKRFQEQETRAKRAGKLILLHETGWSTAGESPKVREASPRAQGVFTQDFLTLAARQNLNAFYYAAFDLPFNPTEIERNFGIYNADRKMKPGVQAVHVGAPLQAVRLWAGDNVIKAHRYWNAHDDSVNKNFGRVYAAKPSVGPSGVLDDEIWLWDKESSILYSKSSNQCLDSYGDLNTQTLHTYDCSKVNHNQKWSVANVTWETSRKDNADCHQWFYDPVTQLIASKSHRGICLDAYERKNYGVVHLYSCNAANVNQKWVVNDITGQIHHATHIGFCLDGPDNANGLVHLWSCKKTEANQKWSIKPVKA</sequence>
<dbReference type="PROSITE" id="PS50231">
    <property type="entry name" value="RICIN_B_LECTIN"/>
    <property type="match status" value="1"/>
</dbReference>
<feature type="domain" description="Ricin B lectin" evidence="15">
    <location>
        <begin position="370"/>
        <end position="517"/>
    </location>
</feature>
<dbReference type="InterPro" id="IPR000772">
    <property type="entry name" value="Ricin_B_lectin"/>
</dbReference>
<evidence type="ECO:0000256" key="3">
    <source>
        <dbReference type="ARBA" id="ARBA00012780"/>
    </source>
</evidence>
<gene>
    <name evidence="16" type="ORF">DYB34_014102</name>
</gene>
<keyword evidence="10" id="KW-0624">Polysaccharide degradation</keyword>
<keyword evidence="9" id="KW-0961">Cell wall biogenesis/degradation</keyword>
<evidence type="ECO:0000256" key="6">
    <source>
        <dbReference type="ARBA" id="ARBA00023136"/>
    </source>
</evidence>
<accession>A0A418BWT6</accession>
<feature type="chain" id="PRO_5019099506" description="glucan endo-1,3-beta-D-glucosidase" evidence="14">
    <location>
        <begin position="21"/>
        <end position="521"/>
    </location>
</feature>
<evidence type="ECO:0000256" key="12">
    <source>
        <dbReference type="ARBA" id="ARBA00042373"/>
    </source>
</evidence>
<evidence type="ECO:0000256" key="11">
    <source>
        <dbReference type="ARBA" id="ARBA00037649"/>
    </source>
</evidence>
<dbReference type="EC" id="3.2.1.39" evidence="3"/>
<evidence type="ECO:0000256" key="9">
    <source>
        <dbReference type="ARBA" id="ARBA00023316"/>
    </source>
</evidence>
<organism evidence="16 17">
    <name type="scientific">Aphanomyces astaci</name>
    <name type="common">Crayfish plague agent</name>
    <dbReference type="NCBI Taxonomy" id="112090"/>
    <lineage>
        <taxon>Eukaryota</taxon>
        <taxon>Sar</taxon>
        <taxon>Stramenopiles</taxon>
        <taxon>Oomycota</taxon>
        <taxon>Saprolegniomycetes</taxon>
        <taxon>Saprolegniales</taxon>
        <taxon>Verrucalvaceae</taxon>
        <taxon>Aphanomyces</taxon>
    </lineage>
</organism>
<comment type="catalytic activity">
    <reaction evidence="1">
        <text>Hydrolysis of (1-&gt;3)-beta-D-glucosidic linkages in (1-&gt;3)-beta-D-glucans.</text>
        <dbReference type="EC" id="3.2.1.39"/>
    </reaction>
</comment>
<keyword evidence="8" id="KW-0119">Carbohydrate metabolism</keyword>
<dbReference type="AlphaFoldDB" id="A0A418BWT6"/>
<dbReference type="Gene3D" id="2.80.10.50">
    <property type="match status" value="2"/>
</dbReference>
<evidence type="ECO:0000256" key="8">
    <source>
        <dbReference type="ARBA" id="ARBA00023277"/>
    </source>
</evidence>
<evidence type="ECO:0000256" key="5">
    <source>
        <dbReference type="ARBA" id="ARBA00022801"/>
    </source>
</evidence>
<dbReference type="GO" id="GO:0042973">
    <property type="term" value="F:glucan endo-1,3-beta-D-glucosidase activity"/>
    <property type="evidence" value="ECO:0007669"/>
    <property type="project" value="UniProtKB-EC"/>
</dbReference>
<dbReference type="SUPFAM" id="SSF51445">
    <property type="entry name" value="(Trans)glycosidases"/>
    <property type="match status" value="1"/>
</dbReference>
<dbReference type="SMART" id="SM00458">
    <property type="entry name" value="RICIN"/>
    <property type="match status" value="1"/>
</dbReference>
<evidence type="ECO:0000259" key="15">
    <source>
        <dbReference type="SMART" id="SM00458"/>
    </source>
</evidence>
<dbReference type="InterPro" id="IPR035992">
    <property type="entry name" value="Ricin_B-like_lectins"/>
</dbReference>
<evidence type="ECO:0000256" key="14">
    <source>
        <dbReference type="SAM" id="SignalP"/>
    </source>
</evidence>
<feature type="signal peptide" evidence="14">
    <location>
        <begin position="1"/>
        <end position="20"/>
    </location>
</feature>
<dbReference type="EMBL" id="QUTB01005392">
    <property type="protein sequence ID" value="RHY55757.1"/>
    <property type="molecule type" value="Genomic_DNA"/>
</dbReference>
<dbReference type="InterPro" id="IPR017853">
    <property type="entry name" value="GH"/>
</dbReference>
<keyword evidence="5" id="KW-0378">Hydrolase</keyword>
<dbReference type="InterPro" id="IPR050732">
    <property type="entry name" value="Beta-glucan_modifiers"/>
</dbReference>
<evidence type="ECO:0000256" key="1">
    <source>
        <dbReference type="ARBA" id="ARBA00000382"/>
    </source>
</evidence>
<dbReference type="GO" id="GO:0000272">
    <property type="term" value="P:polysaccharide catabolic process"/>
    <property type="evidence" value="ECO:0007669"/>
    <property type="project" value="UniProtKB-KW"/>
</dbReference>
<keyword evidence="6" id="KW-0472">Membrane</keyword>
<comment type="function">
    <text evidence="11">Glucanases play a role in cell expansion during growth, in cell-cell fusion during mating, and in spore release during sporulation. This enzyme may be involved in beta-glucan degradation. Active on laminarin and lichenan.</text>
</comment>
<dbReference type="GO" id="GO:0005886">
    <property type="term" value="C:plasma membrane"/>
    <property type="evidence" value="ECO:0007669"/>
    <property type="project" value="UniProtKB-SubCell"/>
</dbReference>
<evidence type="ECO:0000313" key="16">
    <source>
        <dbReference type="EMBL" id="RHY55757.1"/>
    </source>
</evidence>
<evidence type="ECO:0000313" key="17">
    <source>
        <dbReference type="Proteomes" id="UP000283543"/>
    </source>
</evidence>
<evidence type="ECO:0000256" key="4">
    <source>
        <dbReference type="ARBA" id="ARBA00022475"/>
    </source>
</evidence>
<dbReference type="PANTHER" id="PTHR16631:SF17">
    <property type="entry name" value="GLUCAN ENDO-1,3-BETA-GLUCOSIDASE BTGC"/>
    <property type="match status" value="1"/>
</dbReference>
<evidence type="ECO:0000256" key="10">
    <source>
        <dbReference type="ARBA" id="ARBA00023326"/>
    </source>
</evidence>
<evidence type="ECO:0000256" key="13">
    <source>
        <dbReference type="ARBA" id="ARBA00043078"/>
    </source>
</evidence>
<comment type="subcellular location">
    <subcellularLocation>
        <location evidence="2">Cell membrane</location>
    </subcellularLocation>
</comment>
<dbReference type="Pfam" id="PF00652">
    <property type="entry name" value="Ricin_B_lectin"/>
    <property type="match status" value="1"/>
</dbReference>
<dbReference type="GO" id="GO:0071555">
    <property type="term" value="P:cell wall organization"/>
    <property type="evidence" value="ECO:0007669"/>
    <property type="project" value="UniProtKB-KW"/>
</dbReference>
<keyword evidence="7" id="KW-0325">Glycoprotein</keyword>
<dbReference type="SUPFAM" id="SSF50370">
    <property type="entry name" value="Ricin B-like lectins"/>
    <property type="match status" value="1"/>
</dbReference>
<evidence type="ECO:0000256" key="7">
    <source>
        <dbReference type="ARBA" id="ARBA00023180"/>
    </source>
</evidence>